<dbReference type="Pfam" id="PF07995">
    <property type="entry name" value="GSDH"/>
    <property type="match status" value="1"/>
</dbReference>
<dbReference type="InterPro" id="IPR006584">
    <property type="entry name" value="Cellulose-bd_IV"/>
</dbReference>
<evidence type="ECO:0000256" key="6">
    <source>
        <dbReference type="SAM" id="SignalP"/>
    </source>
</evidence>
<evidence type="ECO:0000259" key="7">
    <source>
        <dbReference type="PROSITE" id="PS50093"/>
    </source>
</evidence>
<dbReference type="KEGG" id="stae:HNV11_18785"/>
<dbReference type="AlphaFoldDB" id="A0A6M5YB99"/>
<dbReference type="Gene3D" id="3.40.50.880">
    <property type="match status" value="1"/>
</dbReference>
<evidence type="ECO:0000256" key="2">
    <source>
        <dbReference type="ARBA" id="ARBA00022723"/>
    </source>
</evidence>
<evidence type="ECO:0000313" key="10">
    <source>
        <dbReference type="Proteomes" id="UP000502756"/>
    </source>
</evidence>
<dbReference type="PANTHER" id="PTHR40469">
    <property type="entry name" value="SECRETED GLYCOSYL HYDROLASE"/>
    <property type="match status" value="1"/>
</dbReference>
<dbReference type="InterPro" id="IPR029010">
    <property type="entry name" value="ThuA-like"/>
</dbReference>
<dbReference type="Gene3D" id="2.60.40.10">
    <property type="entry name" value="Immunoglobulins"/>
    <property type="match status" value="1"/>
</dbReference>
<keyword evidence="1 5" id="KW-0349">Heme</keyword>
<gene>
    <name evidence="9" type="ORF">HNV11_18785</name>
</gene>
<dbReference type="CDD" id="cd04084">
    <property type="entry name" value="CBM6_xylanase-like"/>
    <property type="match status" value="1"/>
</dbReference>
<dbReference type="Gene3D" id="2.120.10.30">
    <property type="entry name" value="TolB, C-terminal domain"/>
    <property type="match status" value="1"/>
</dbReference>
<dbReference type="Pfam" id="PF06283">
    <property type="entry name" value="ThuA"/>
    <property type="match status" value="1"/>
</dbReference>
<dbReference type="InterPro" id="IPR012938">
    <property type="entry name" value="Glc/Sorbosone_DH"/>
</dbReference>
<dbReference type="InterPro" id="IPR029062">
    <property type="entry name" value="Class_I_gatase-like"/>
</dbReference>
<dbReference type="EMBL" id="CP053435">
    <property type="protein sequence ID" value="QJW91275.1"/>
    <property type="molecule type" value="Genomic_DNA"/>
</dbReference>
<dbReference type="InterPro" id="IPR000601">
    <property type="entry name" value="PKD_dom"/>
</dbReference>
<dbReference type="PANTHER" id="PTHR40469:SF2">
    <property type="entry name" value="GALACTOSE-BINDING DOMAIN-LIKE SUPERFAMILY PROTEIN"/>
    <property type="match status" value="1"/>
</dbReference>
<dbReference type="InterPro" id="IPR035986">
    <property type="entry name" value="PKD_dom_sf"/>
</dbReference>
<dbReference type="RefSeq" id="WP_171741122.1">
    <property type="nucleotide sequence ID" value="NZ_CP053435.1"/>
</dbReference>
<proteinExistence type="predicted"/>
<dbReference type="SMART" id="SM00606">
    <property type="entry name" value="CBD_IV"/>
    <property type="match status" value="1"/>
</dbReference>
<feature type="domain" description="PKD" evidence="7">
    <location>
        <begin position="727"/>
        <end position="809"/>
    </location>
</feature>
<dbReference type="Pfam" id="PF03422">
    <property type="entry name" value="CBM_6"/>
    <property type="match status" value="1"/>
</dbReference>
<dbReference type="GO" id="GO:0030246">
    <property type="term" value="F:carbohydrate binding"/>
    <property type="evidence" value="ECO:0007669"/>
    <property type="project" value="InterPro"/>
</dbReference>
<dbReference type="SUPFAM" id="SSF50952">
    <property type="entry name" value="Soluble quinoprotein glucose dehydrogenase"/>
    <property type="match status" value="1"/>
</dbReference>
<reference evidence="9 10" key="1">
    <citation type="submission" date="2020-05" db="EMBL/GenBank/DDBJ databases">
        <title>Genome sequencing of Spirosoma sp. TS118.</title>
        <authorList>
            <person name="Lee J.-H."/>
            <person name="Jeong S."/>
            <person name="Zhao L."/>
            <person name="Jung J.-H."/>
            <person name="Kim M.-K."/>
            <person name="Lim S."/>
        </authorList>
    </citation>
    <scope>NUCLEOTIDE SEQUENCE [LARGE SCALE GENOMIC DNA]</scope>
    <source>
        <strain evidence="9 10">TS118</strain>
    </source>
</reference>
<dbReference type="Proteomes" id="UP000502756">
    <property type="component" value="Chromosome"/>
</dbReference>
<dbReference type="Pfam" id="PF18911">
    <property type="entry name" value="PKD_4"/>
    <property type="match status" value="1"/>
</dbReference>
<dbReference type="GO" id="GO:0046872">
    <property type="term" value="F:metal ion binding"/>
    <property type="evidence" value="ECO:0007669"/>
    <property type="project" value="UniProtKB-KW"/>
</dbReference>
<sequence length="1162" mass="127628">MKNLRLPSRAVLLAGVLAVSLPGINVPAWAQTAARRTTASKPALASAETPVALNRVLVFSKTKGYRHASIPVGKRAIMKLGQENGFAVDTTEDASKFTEDNLKKYSAVIWLSTTGNVLDDAQQAAFERYIQAGGGYVGIHAAADTEYDWPWYNQLAGAWFLSHPKQQNVDIKVLDKNHPSTKMLPDVWKRFDELYNYKNISKDIKVLAKLDESTYQGGANGDNHPFIWYHDFDGGKAFYTGGGHTDESYSDPLFLQHLLGGIKSVMASQLKFGQARTQPFPEENRFTKNVLATKLDEPTELVVLDNGKVLFAERKGALKLWDPKKKAIKVVANMPVFTKFEYGLMGLNADPKFNENKWLYLYYTPGEGAPMPSDTANRLVRIKYDDARDTLLFDTEQTIMTVPVKRTGCCHTGGSIAWDRQGNLYLSAGDDTNPFESKGFSPSDDRPGREGWNALTTSSNTMDLRGKIMRIKPLDNGKYEIPEGNLFPKGTPNTRPEIYVMGNRNPYRIAVDQRTGFLYWGEVGPDAGENSDKYGPRGHDEVNQARKAGYFGWPLFVADNKPYRQFNFADSTSGAYNDPAKPINYSQRIQGLRELPPAQKAFIYYPYAESPDFGEIVGKGGRNAMGGPVYYYDDYADSPVKFPRHYDGKFFAYEWMRGWINPVTMTKDGDFVKMERFMPGTKFDHPMDMQFAKDGSLWLLEYGTNWFAQNDDARLVHITYNAGNRQPIAAASANKVVGAAPLTVAFTSKGSMDYDGDAITYEWTFGKGMPKSTQANPTVTFSKAGVYQPVLKVTDAKGNVATHTVEIKVGNDAPKVEVALKGNRTFFFDNKPIDYEVKVADKEDGTLASGKINPEDVVVTVNYLEGFDKTMLAQGHQANTGFSTGKRLIELSDCKACHSIDKKSIGPAYMAVAERYAKERRAAIVNQLAKKVIAGGGGNWGEQAMSAHPQLKEDEAKEMVSYIMSLADKKRVDKQPVKGAYVAKAKEKDGSYIFTASYTDKGSSVIGPQTGSTTVALRSSTVKAVSADIKQDIYQFDVPKLGPAAIGLKSGSYLGFNDIDLTGIQSISAGTFSADDRTAGGKLEARIDSPTGALLAEANVKQGSTGGVNLAFRQPATGMHKLFFVFVNPSAGQKPLFALDKLQFIMQSGSGTASSVGTGQGK</sequence>
<dbReference type="InterPro" id="IPR005084">
    <property type="entry name" value="CBM6"/>
</dbReference>
<feature type="chain" id="PRO_5026999402" evidence="6">
    <location>
        <begin position="31"/>
        <end position="1162"/>
    </location>
</feature>
<dbReference type="InterPro" id="IPR036909">
    <property type="entry name" value="Cyt_c-like_dom_sf"/>
</dbReference>
<dbReference type="SUPFAM" id="SSF46626">
    <property type="entry name" value="Cytochrome c"/>
    <property type="match status" value="1"/>
</dbReference>
<dbReference type="GO" id="GO:0009055">
    <property type="term" value="F:electron transfer activity"/>
    <property type="evidence" value="ECO:0007669"/>
    <property type="project" value="InterPro"/>
</dbReference>
<dbReference type="SMART" id="SM00089">
    <property type="entry name" value="PKD"/>
    <property type="match status" value="1"/>
</dbReference>
<feature type="domain" description="Cytochrome c" evidence="8">
    <location>
        <begin position="880"/>
        <end position="967"/>
    </location>
</feature>
<dbReference type="CDD" id="cd00146">
    <property type="entry name" value="PKD"/>
    <property type="match status" value="1"/>
</dbReference>
<dbReference type="InterPro" id="IPR013783">
    <property type="entry name" value="Ig-like_fold"/>
</dbReference>
<dbReference type="PROSITE" id="PS50093">
    <property type="entry name" value="PKD"/>
    <property type="match status" value="1"/>
</dbReference>
<accession>A0A6M5YB99</accession>
<keyword evidence="4 5" id="KW-0408">Iron</keyword>
<dbReference type="GO" id="GO:0020037">
    <property type="term" value="F:heme binding"/>
    <property type="evidence" value="ECO:0007669"/>
    <property type="project" value="InterPro"/>
</dbReference>
<evidence type="ECO:0000259" key="8">
    <source>
        <dbReference type="PROSITE" id="PS51007"/>
    </source>
</evidence>
<evidence type="ECO:0000256" key="5">
    <source>
        <dbReference type="PROSITE-ProRule" id="PRU00433"/>
    </source>
</evidence>
<dbReference type="InterPro" id="IPR022409">
    <property type="entry name" value="PKD/Chitinase_dom"/>
</dbReference>
<dbReference type="Gene3D" id="1.10.760.10">
    <property type="entry name" value="Cytochrome c-like domain"/>
    <property type="match status" value="1"/>
</dbReference>
<dbReference type="SUPFAM" id="SSF49299">
    <property type="entry name" value="PKD domain"/>
    <property type="match status" value="1"/>
</dbReference>
<dbReference type="InterPro" id="IPR011041">
    <property type="entry name" value="Quinoprot_gluc/sorb_DH_b-prop"/>
</dbReference>
<organism evidence="9 10">
    <name type="scientific">Spirosoma taeanense</name>
    <dbReference type="NCBI Taxonomy" id="2735870"/>
    <lineage>
        <taxon>Bacteria</taxon>
        <taxon>Pseudomonadati</taxon>
        <taxon>Bacteroidota</taxon>
        <taxon>Cytophagia</taxon>
        <taxon>Cytophagales</taxon>
        <taxon>Cytophagaceae</taxon>
        <taxon>Spirosoma</taxon>
    </lineage>
</organism>
<dbReference type="PROSITE" id="PS51007">
    <property type="entry name" value="CYTC"/>
    <property type="match status" value="1"/>
</dbReference>
<dbReference type="Pfam" id="PF00034">
    <property type="entry name" value="Cytochrom_C"/>
    <property type="match status" value="1"/>
</dbReference>
<evidence type="ECO:0000256" key="4">
    <source>
        <dbReference type="ARBA" id="ARBA00023004"/>
    </source>
</evidence>
<protein>
    <submittedName>
        <fullName evidence="9">C-type cytochrome</fullName>
    </submittedName>
</protein>
<feature type="signal peptide" evidence="6">
    <location>
        <begin position="1"/>
        <end position="30"/>
    </location>
</feature>
<dbReference type="SUPFAM" id="SSF52317">
    <property type="entry name" value="Class I glutamine amidotransferase-like"/>
    <property type="match status" value="1"/>
</dbReference>
<evidence type="ECO:0000256" key="1">
    <source>
        <dbReference type="ARBA" id="ARBA00022617"/>
    </source>
</evidence>
<keyword evidence="3 6" id="KW-0732">Signal</keyword>
<keyword evidence="2 5" id="KW-0479">Metal-binding</keyword>
<name>A0A6M5YB99_9BACT</name>
<dbReference type="Gene3D" id="2.60.120.260">
    <property type="entry name" value="Galactose-binding domain-like"/>
    <property type="match status" value="1"/>
</dbReference>
<evidence type="ECO:0000256" key="3">
    <source>
        <dbReference type="ARBA" id="ARBA00022729"/>
    </source>
</evidence>
<evidence type="ECO:0000313" key="9">
    <source>
        <dbReference type="EMBL" id="QJW91275.1"/>
    </source>
</evidence>
<keyword evidence="10" id="KW-1185">Reference proteome</keyword>
<dbReference type="InterPro" id="IPR009056">
    <property type="entry name" value="Cyt_c-like_dom"/>
</dbReference>
<dbReference type="InterPro" id="IPR011042">
    <property type="entry name" value="6-blade_b-propeller_TolB-like"/>
</dbReference>